<dbReference type="RefSeq" id="WP_284352010.1">
    <property type="nucleotide sequence ID" value="NZ_BRXS01000006.1"/>
</dbReference>
<dbReference type="GO" id="GO:0009253">
    <property type="term" value="P:peptidoglycan catabolic process"/>
    <property type="evidence" value="ECO:0007669"/>
    <property type="project" value="InterPro"/>
</dbReference>
<comment type="caution">
    <text evidence="6">The sequence shown here is derived from an EMBL/GenBank/DDBJ whole genome shotgun (WGS) entry which is preliminary data.</text>
</comment>
<evidence type="ECO:0000256" key="3">
    <source>
        <dbReference type="ARBA" id="ARBA00022801"/>
    </source>
</evidence>
<evidence type="ECO:0000313" key="6">
    <source>
        <dbReference type="EMBL" id="GLC27574.1"/>
    </source>
</evidence>
<evidence type="ECO:0000256" key="1">
    <source>
        <dbReference type="ARBA" id="ARBA00001561"/>
    </source>
</evidence>
<reference evidence="6" key="1">
    <citation type="submission" date="2022-08" db="EMBL/GenBank/DDBJ databases">
        <title>Draft genome sequencing of Roseisolibacter agri AW1220.</title>
        <authorList>
            <person name="Tobiishi Y."/>
            <person name="Tonouchi A."/>
        </authorList>
    </citation>
    <scope>NUCLEOTIDE SEQUENCE</scope>
    <source>
        <strain evidence="6">AW1220</strain>
    </source>
</reference>
<dbReference type="SMART" id="SM00646">
    <property type="entry name" value="Ami_3"/>
    <property type="match status" value="1"/>
</dbReference>
<organism evidence="6 7">
    <name type="scientific">Roseisolibacter agri</name>
    <dbReference type="NCBI Taxonomy" id="2014610"/>
    <lineage>
        <taxon>Bacteria</taxon>
        <taxon>Pseudomonadati</taxon>
        <taxon>Gemmatimonadota</taxon>
        <taxon>Gemmatimonadia</taxon>
        <taxon>Gemmatimonadales</taxon>
        <taxon>Gemmatimonadaceae</taxon>
        <taxon>Roseisolibacter</taxon>
    </lineage>
</organism>
<dbReference type="FunFam" id="3.40.630.40:FF:000005">
    <property type="entry name" value="N-acetylmuramoyl-L-alanine amidase (AmiA)"/>
    <property type="match status" value="1"/>
</dbReference>
<keyword evidence="3" id="KW-0378">Hydrolase</keyword>
<sequence>MLLPLLWLLQTAQPPARPSATAPARPSATRRAATVAGPGTLLVVGQGGIERQVLLMEERDAGGGTRSYVRADQLAAAVSGALAEDGPGRWRLRLPGRTLTLREGIPFAILGADSAADELPLASAPMLEGERLWLPLQLLTDALPTVAPEIAYDAERRALTFGRRRTTAPSAPPRAVAAAPAPAPVAEDSSVRLPTIIGPRRPAPDVVERASAPPPSSLGQRVVVIDAGHGGPDAGMQGPLGGGPRIREKDVTLSVSLALRNALRQRGVGVAMTRTTDTLIALADRGRIANQKQGDLFVSIHVNAANPAWRDPAATRGFETYFLSEAKTADDRRVADLENESVRFEGASTAGKDDPLSFIMRDMAQNEHLRESSELASIVQRRLARAHPGPSRGVRQAGFRVLVSAFMPAVLVEVGFGSNPADAAWMSSAAGQREIAEAVADAAVDYLKRYEQRQRAGVRQ</sequence>
<dbReference type="AlphaFoldDB" id="A0AA37Q6R0"/>
<dbReference type="Proteomes" id="UP001161325">
    <property type="component" value="Unassembled WGS sequence"/>
</dbReference>
<comment type="catalytic activity">
    <reaction evidence="1">
        <text>Hydrolyzes the link between N-acetylmuramoyl residues and L-amino acid residues in certain cell-wall glycopeptides.</text>
        <dbReference type="EC" id="3.5.1.28"/>
    </reaction>
</comment>
<dbReference type="GO" id="GO:0008745">
    <property type="term" value="F:N-acetylmuramoyl-L-alanine amidase activity"/>
    <property type="evidence" value="ECO:0007669"/>
    <property type="project" value="UniProtKB-EC"/>
</dbReference>
<feature type="domain" description="MurNAc-LAA" evidence="5">
    <location>
        <begin position="286"/>
        <end position="444"/>
    </location>
</feature>
<evidence type="ECO:0000256" key="2">
    <source>
        <dbReference type="ARBA" id="ARBA00011901"/>
    </source>
</evidence>
<gene>
    <name evidence="6" type="ORF">rosag_40870</name>
</gene>
<dbReference type="Pfam" id="PF01520">
    <property type="entry name" value="Amidase_3"/>
    <property type="match status" value="1"/>
</dbReference>
<evidence type="ECO:0000256" key="4">
    <source>
        <dbReference type="SAM" id="MobiDB-lite"/>
    </source>
</evidence>
<proteinExistence type="predicted"/>
<dbReference type="Gene3D" id="3.40.630.40">
    <property type="entry name" value="Zn-dependent exopeptidases"/>
    <property type="match status" value="1"/>
</dbReference>
<dbReference type="EC" id="3.5.1.28" evidence="2"/>
<name>A0AA37Q6R0_9BACT</name>
<accession>A0AA37Q6R0</accession>
<dbReference type="InterPro" id="IPR002508">
    <property type="entry name" value="MurNAc-LAA_cat"/>
</dbReference>
<dbReference type="PANTHER" id="PTHR30404">
    <property type="entry name" value="N-ACETYLMURAMOYL-L-ALANINE AMIDASE"/>
    <property type="match status" value="1"/>
</dbReference>
<protein>
    <recommendedName>
        <fullName evidence="2">N-acetylmuramoyl-L-alanine amidase</fullName>
        <ecNumber evidence="2">3.5.1.28</ecNumber>
    </recommendedName>
</protein>
<keyword evidence="7" id="KW-1185">Reference proteome</keyword>
<dbReference type="GO" id="GO:0030288">
    <property type="term" value="C:outer membrane-bounded periplasmic space"/>
    <property type="evidence" value="ECO:0007669"/>
    <property type="project" value="TreeGrafter"/>
</dbReference>
<dbReference type="SUPFAM" id="SSF53187">
    <property type="entry name" value="Zn-dependent exopeptidases"/>
    <property type="match status" value="1"/>
</dbReference>
<feature type="region of interest" description="Disordered" evidence="4">
    <location>
        <begin position="195"/>
        <end position="218"/>
    </location>
</feature>
<dbReference type="EMBL" id="BRXS01000006">
    <property type="protein sequence ID" value="GLC27574.1"/>
    <property type="molecule type" value="Genomic_DNA"/>
</dbReference>
<evidence type="ECO:0000313" key="7">
    <source>
        <dbReference type="Proteomes" id="UP001161325"/>
    </source>
</evidence>
<dbReference type="PANTHER" id="PTHR30404:SF0">
    <property type="entry name" value="N-ACETYLMURAMOYL-L-ALANINE AMIDASE AMIC"/>
    <property type="match status" value="1"/>
</dbReference>
<dbReference type="CDD" id="cd02696">
    <property type="entry name" value="MurNAc-LAA"/>
    <property type="match status" value="1"/>
</dbReference>
<dbReference type="InterPro" id="IPR050695">
    <property type="entry name" value="N-acetylmuramoyl_amidase_3"/>
</dbReference>
<evidence type="ECO:0000259" key="5">
    <source>
        <dbReference type="SMART" id="SM00646"/>
    </source>
</evidence>